<reference evidence="8" key="1">
    <citation type="submission" date="2020-05" db="UniProtKB">
        <authorList>
            <consortium name="EnsemblMetazoa"/>
        </authorList>
    </citation>
    <scope>IDENTIFICATION</scope>
    <source>
        <strain evidence="8">TTRI</strain>
    </source>
</reference>
<evidence type="ECO:0000256" key="4">
    <source>
        <dbReference type="ARBA" id="ARBA00022912"/>
    </source>
</evidence>
<dbReference type="Gene3D" id="3.30.70.580">
    <property type="entry name" value="Pseudouridine synthase I, catalytic domain, N-terminal subdomain"/>
    <property type="match status" value="1"/>
</dbReference>
<comment type="similarity">
    <text evidence="1">Belongs to the tRNA pseudouridine synthase TruA family.</text>
</comment>
<dbReference type="Gene3D" id="3.90.190.10">
    <property type="entry name" value="Protein tyrosine phosphatase superfamily"/>
    <property type="match status" value="1"/>
</dbReference>
<evidence type="ECO:0008006" key="10">
    <source>
        <dbReference type="Google" id="ProtNLM"/>
    </source>
</evidence>
<dbReference type="PANTHER" id="PTHR46377:SF1">
    <property type="entry name" value="DUAL SPECIFICITY PROTEIN PHOSPHATASE 19"/>
    <property type="match status" value="1"/>
</dbReference>
<keyword evidence="3" id="KW-0378">Hydrolase</keyword>
<dbReference type="SUPFAM" id="SSF55120">
    <property type="entry name" value="Pseudouridine synthase"/>
    <property type="match status" value="1"/>
</dbReference>
<sequence length="532" mass="61048">MLIVVVQLFTSTCITCNLKIMYRYLIELSYMGTRFRGIQRNIIKSDKLYVDTTTVQGCLELALRVFRPFFCDAHAYYSTDSGVHALHTAIHVDLQRNDNTPYDVQTITGVLNRTLSKQNLPIRILNTRLVPETFHCRYNALGRTYLYRIAVAKSNLVISNDSKNKNFEVYLPVEELDRCFFVQDPSFDVQRFIKASHLLVGRHDFRTFMSSVRDKNARASHPMFTVRDIDEINVKPGKTVAVGSNAELAESLYNYWDIEIKGKSFLYKQVRRMIGSLVAVATNRITEKCLYEMVTIPSKHNWNHRVLLSPAFGLYLSRVHYNVKDMEFLVNNSETLLQQLQLKRRTLKPTHTIITTNTGERFRKASRNEELVKLNGLSFGFVVDTKPDLIPNCILENFLYLGSQDSINKETLLNHNITNVLSIGIEVSSLDLNKNITKVFVPCLDLPETLLVDAVFAKSFDFIEECRLNGGKILIHCNAGVSRSPSVVIAYLMHYRGMDFQTAYEYVKTKRPCIQPNEGFLIQLKNYNKAIT</sequence>
<dbReference type="InterPro" id="IPR029021">
    <property type="entry name" value="Prot-tyrosine_phosphatase-like"/>
</dbReference>
<dbReference type="InterPro" id="IPR000340">
    <property type="entry name" value="Dual-sp_phosphatase_cat-dom"/>
</dbReference>
<feature type="domain" description="Tyrosine-protein phosphatase" evidence="6">
    <location>
        <begin position="390"/>
        <end position="532"/>
    </location>
</feature>
<dbReference type="GO" id="GO:0005737">
    <property type="term" value="C:cytoplasm"/>
    <property type="evidence" value="ECO:0007669"/>
    <property type="project" value="TreeGrafter"/>
</dbReference>
<evidence type="ECO:0000313" key="9">
    <source>
        <dbReference type="Proteomes" id="UP000078200"/>
    </source>
</evidence>
<feature type="domain" description="Tyrosine specific protein phosphatases" evidence="7">
    <location>
        <begin position="454"/>
        <end position="512"/>
    </location>
</feature>
<dbReference type="SUPFAM" id="SSF52799">
    <property type="entry name" value="(Phosphotyrosine protein) phosphatases II"/>
    <property type="match status" value="1"/>
</dbReference>
<evidence type="ECO:0000256" key="5">
    <source>
        <dbReference type="ARBA" id="ARBA00023235"/>
    </source>
</evidence>
<dbReference type="Pfam" id="PF00782">
    <property type="entry name" value="DSPc"/>
    <property type="match status" value="1"/>
</dbReference>
<evidence type="ECO:0000256" key="3">
    <source>
        <dbReference type="ARBA" id="ARBA00022801"/>
    </source>
</evidence>
<dbReference type="InterPro" id="IPR016130">
    <property type="entry name" value="Tyr_Pase_AS"/>
</dbReference>
<dbReference type="InterPro" id="IPR020094">
    <property type="entry name" value="TruA/RsuA/RluB/E/F_N"/>
</dbReference>
<dbReference type="PROSITE" id="PS50054">
    <property type="entry name" value="TYR_PHOSPHATASE_DUAL"/>
    <property type="match status" value="1"/>
</dbReference>
<protein>
    <recommendedName>
        <fullName evidence="10">tRNA pseudouridine synthase</fullName>
    </recommendedName>
</protein>
<keyword evidence="2" id="KW-0819">tRNA processing</keyword>
<evidence type="ECO:0000259" key="7">
    <source>
        <dbReference type="PROSITE" id="PS50056"/>
    </source>
</evidence>
<dbReference type="InterPro" id="IPR020103">
    <property type="entry name" value="PsdUridine_synth_cat_dom_sf"/>
</dbReference>
<dbReference type="PANTHER" id="PTHR46377">
    <property type="entry name" value="DUAL SPECIFICITY PROTEIN PHOSPHATASE 19"/>
    <property type="match status" value="1"/>
</dbReference>
<dbReference type="Proteomes" id="UP000078200">
    <property type="component" value="Unassembled WGS sequence"/>
</dbReference>
<name>A0A1A9VMW8_GLOAU</name>
<dbReference type="InterPro" id="IPR020095">
    <property type="entry name" value="PsdUridine_synth_TruA_C"/>
</dbReference>
<dbReference type="STRING" id="7395.A0A1A9VMW8"/>
<dbReference type="CDD" id="cd14498">
    <property type="entry name" value="DSP"/>
    <property type="match status" value="1"/>
</dbReference>
<dbReference type="VEuPathDB" id="VectorBase:GAUT042120"/>
<dbReference type="InterPro" id="IPR020422">
    <property type="entry name" value="TYR_PHOSPHATASE_DUAL_dom"/>
</dbReference>
<dbReference type="PROSITE" id="PS00383">
    <property type="entry name" value="TYR_PHOSPHATASE_1"/>
    <property type="match status" value="1"/>
</dbReference>
<accession>A0A1A9VMW8</accession>
<evidence type="ECO:0000259" key="6">
    <source>
        <dbReference type="PROSITE" id="PS50054"/>
    </source>
</evidence>
<dbReference type="HAMAP" id="MF_00171">
    <property type="entry name" value="TruA"/>
    <property type="match status" value="1"/>
</dbReference>
<dbReference type="PROSITE" id="PS50056">
    <property type="entry name" value="TYR_PHOSPHATASE_2"/>
    <property type="match status" value="1"/>
</dbReference>
<dbReference type="Pfam" id="PF01416">
    <property type="entry name" value="PseudoU_synth_1"/>
    <property type="match status" value="1"/>
</dbReference>
<dbReference type="Gene3D" id="3.30.70.660">
    <property type="entry name" value="Pseudouridine synthase I, catalytic domain, C-terminal subdomain"/>
    <property type="match status" value="1"/>
</dbReference>
<proteinExistence type="inferred from homology"/>
<dbReference type="GO" id="GO:0008579">
    <property type="term" value="F:JUN kinase phosphatase activity"/>
    <property type="evidence" value="ECO:0007669"/>
    <property type="project" value="TreeGrafter"/>
</dbReference>
<evidence type="ECO:0000256" key="2">
    <source>
        <dbReference type="ARBA" id="ARBA00022694"/>
    </source>
</evidence>
<dbReference type="AlphaFoldDB" id="A0A1A9VMW8"/>
<keyword evidence="9" id="KW-1185">Reference proteome</keyword>
<dbReference type="InterPro" id="IPR001406">
    <property type="entry name" value="PsdUridine_synth_TruA"/>
</dbReference>
<dbReference type="GO" id="GO:0008033">
    <property type="term" value="P:tRNA processing"/>
    <property type="evidence" value="ECO:0007669"/>
    <property type="project" value="UniProtKB-KW"/>
</dbReference>
<dbReference type="GO" id="GO:0001522">
    <property type="term" value="P:pseudouridine synthesis"/>
    <property type="evidence" value="ECO:0007669"/>
    <property type="project" value="InterPro"/>
</dbReference>
<organism evidence="8 9">
    <name type="scientific">Glossina austeni</name>
    <name type="common">Savannah tsetse fly</name>
    <dbReference type="NCBI Taxonomy" id="7395"/>
    <lineage>
        <taxon>Eukaryota</taxon>
        <taxon>Metazoa</taxon>
        <taxon>Ecdysozoa</taxon>
        <taxon>Arthropoda</taxon>
        <taxon>Hexapoda</taxon>
        <taxon>Insecta</taxon>
        <taxon>Pterygota</taxon>
        <taxon>Neoptera</taxon>
        <taxon>Endopterygota</taxon>
        <taxon>Diptera</taxon>
        <taxon>Brachycera</taxon>
        <taxon>Muscomorpha</taxon>
        <taxon>Hippoboscoidea</taxon>
        <taxon>Glossinidae</taxon>
        <taxon>Glossina</taxon>
    </lineage>
</organism>
<dbReference type="EnsemblMetazoa" id="GAUT042120-RA">
    <property type="protein sequence ID" value="GAUT042120-PA"/>
    <property type="gene ID" value="GAUT042120"/>
</dbReference>
<dbReference type="GO" id="GO:0003723">
    <property type="term" value="F:RNA binding"/>
    <property type="evidence" value="ECO:0007669"/>
    <property type="project" value="InterPro"/>
</dbReference>
<keyword evidence="5" id="KW-0413">Isomerase</keyword>
<keyword evidence="4" id="KW-0904">Protein phosphatase</keyword>
<dbReference type="InterPro" id="IPR020097">
    <property type="entry name" value="PsdUridine_synth_TruA_a/b_dom"/>
</dbReference>
<evidence type="ECO:0000256" key="1">
    <source>
        <dbReference type="ARBA" id="ARBA00009375"/>
    </source>
</evidence>
<dbReference type="GO" id="GO:0009982">
    <property type="term" value="F:pseudouridine synthase activity"/>
    <property type="evidence" value="ECO:0007669"/>
    <property type="project" value="InterPro"/>
</dbReference>
<dbReference type="SMART" id="SM00195">
    <property type="entry name" value="DSPc"/>
    <property type="match status" value="1"/>
</dbReference>
<evidence type="ECO:0000313" key="8">
    <source>
        <dbReference type="EnsemblMetazoa" id="GAUT042120-PA"/>
    </source>
</evidence>
<dbReference type="InterPro" id="IPR000387">
    <property type="entry name" value="Tyr_Pase_dom"/>
</dbReference>